<evidence type="ECO:0000313" key="1">
    <source>
        <dbReference type="EMBL" id="DAF32258.1"/>
    </source>
</evidence>
<reference evidence="1" key="1">
    <citation type="journal article" date="2021" name="Proc. Natl. Acad. Sci. U.S.A.">
        <title>A Catalog of Tens of Thousands of Viruses from Human Metagenomes Reveals Hidden Associations with Chronic Diseases.</title>
        <authorList>
            <person name="Tisza M.J."/>
            <person name="Buck C.B."/>
        </authorList>
    </citation>
    <scope>NUCLEOTIDE SEQUENCE</scope>
    <source>
        <strain evidence="1">CtphE103</strain>
    </source>
</reference>
<sequence length="31" mass="3413">MVDNPYKYPYVPIGGIIEWDETGLTSKGVAV</sequence>
<organism evidence="1">
    <name type="scientific">Ackermannviridae sp</name>
    <dbReference type="NCBI Taxonomy" id="2831612"/>
    <lineage>
        <taxon>Viruses</taxon>
        <taxon>Duplodnaviria</taxon>
        <taxon>Heunggongvirae</taxon>
        <taxon>Uroviricota</taxon>
        <taxon>Caudoviricetes</taxon>
        <taxon>Pantevenvirales</taxon>
        <taxon>Ackermannviridae</taxon>
    </lineage>
</organism>
<protein>
    <submittedName>
        <fullName evidence="1">Uncharacterized protein</fullName>
    </submittedName>
</protein>
<accession>A0A8S5RUJ1</accession>
<name>A0A8S5RUJ1_9CAUD</name>
<dbReference type="EMBL" id="BK056595">
    <property type="protein sequence ID" value="DAF32258.1"/>
    <property type="molecule type" value="Genomic_DNA"/>
</dbReference>
<proteinExistence type="predicted"/>